<evidence type="ECO:0000256" key="7">
    <source>
        <dbReference type="PROSITE-ProRule" id="PRU00169"/>
    </source>
</evidence>
<protein>
    <recommendedName>
        <fullName evidence="3">histidine kinase</fullName>
        <ecNumber evidence="3">2.7.13.3</ecNumber>
    </recommendedName>
</protein>
<dbReference type="InterPro" id="IPR001789">
    <property type="entry name" value="Sig_transdc_resp-reg_receiver"/>
</dbReference>
<feature type="modified residue" description="4-aspartylphosphate" evidence="7">
    <location>
        <position position="257"/>
    </location>
</feature>
<dbReference type="InterPro" id="IPR005467">
    <property type="entry name" value="His_kinase_dom"/>
</dbReference>
<evidence type="ECO:0000256" key="4">
    <source>
        <dbReference type="ARBA" id="ARBA00022553"/>
    </source>
</evidence>
<name>A0A158DRZ5_9BURK</name>
<dbReference type="Proteomes" id="UP000054624">
    <property type="component" value="Unassembled WGS sequence"/>
</dbReference>
<dbReference type="InterPro" id="IPR004358">
    <property type="entry name" value="Sig_transdc_His_kin-like_C"/>
</dbReference>
<keyword evidence="6 10" id="KW-0418">Kinase</keyword>
<dbReference type="GO" id="GO:0000155">
    <property type="term" value="F:phosphorelay sensor kinase activity"/>
    <property type="evidence" value="ECO:0007669"/>
    <property type="project" value="TreeGrafter"/>
</dbReference>
<evidence type="ECO:0000256" key="5">
    <source>
        <dbReference type="ARBA" id="ARBA00022679"/>
    </source>
</evidence>
<organism evidence="10 11">
    <name type="scientific">Caballeronia temeraria</name>
    <dbReference type="NCBI Taxonomy" id="1777137"/>
    <lineage>
        <taxon>Bacteria</taxon>
        <taxon>Pseudomonadati</taxon>
        <taxon>Pseudomonadota</taxon>
        <taxon>Betaproteobacteria</taxon>
        <taxon>Burkholderiales</taxon>
        <taxon>Burkholderiaceae</taxon>
        <taxon>Caballeronia</taxon>
    </lineage>
</organism>
<dbReference type="AlphaFoldDB" id="A0A158DRZ5"/>
<evidence type="ECO:0000313" key="10">
    <source>
        <dbReference type="EMBL" id="SAK96507.1"/>
    </source>
</evidence>
<dbReference type="Gene3D" id="3.40.50.2300">
    <property type="match status" value="1"/>
</dbReference>
<dbReference type="SMART" id="SM00448">
    <property type="entry name" value="REC"/>
    <property type="match status" value="1"/>
</dbReference>
<keyword evidence="11" id="KW-1185">Reference proteome</keyword>
<keyword evidence="5" id="KW-0808">Transferase</keyword>
<evidence type="ECO:0000259" key="8">
    <source>
        <dbReference type="PROSITE" id="PS50109"/>
    </source>
</evidence>
<feature type="domain" description="Response regulatory" evidence="9">
    <location>
        <begin position="208"/>
        <end position="323"/>
    </location>
</feature>
<sequence length="324" mass="35221">MLDPQVSHVVRLVDDLLEVSRITSGKIELRRESLDLSNILTNAIETSRPVIDGGQHQLTANFPSEKLTIFGDPVRLTQSFANLLNNAAKYTNRGDHIELTATREETHAVDTVHDNGIGISPEMLPSIFEMFRQVEDVRHRAQGGLGIGLTLVQSLIRMHGGSVAAFSDGAGRGSEFTVRLPLSNANADPGTTATDDAPSRHPLLAGRKILVVDDNVDAAESLAILLAMMGAETRTAQDGPEALQGLETLQADAILMDISMPTMNGYELARHIRAANTFFPTIIAITGWGQEDDLRRSREAEIDAHLVKPVDIDLLLKALERRGT</sequence>
<evidence type="ECO:0000256" key="2">
    <source>
        <dbReference type="ARBA" id="ARBA00004429"/>
    </source>
</evidence>
<dbReference type="Pfam" id="PF00072">
    <property type="entry name" value="Response_reg"/>
    <property type="match status" value="1"/>
</dbReference>
<dbReference type="CDD" id="cd17580">
    <property type="entry name" value="REC_2_DhkD-like"/>
    <property type="match status" value="1"/>
</dbReference>
<evidence type="ECO:0000256" key="3">
    <source>
        <dbReference type="ARBA" id="ARBA00012438"/>
    </source>
</evidence>
<reference evidence="11" key="1">
    <citation type="submission" date="2016-01" db="EMBL/GenBank/DDBJ databases">
        <authorList>
            <person name="Peeters Charlotte."/>
        </authorList>
    </citation>
    <scope>NUCLEOTIDE SEQUENCE [LARGE SCALE GENOMIC DNA]</scope>
</reference>
<dbReference type="SMART" id="SM00387">
    <property type="entry name" value="HATPase_c"/>
    <property type="match status" value="1"/>
</dbReference>
<dbReference type="InterPro" id="IPR003594">
    <property type="entry name" value="HATPase_dom"/>
</dbReference>
<dbReference type="FunFam" id="3.30.565.10:FF:000006">
    <property type="entry name" value="Sensor histidine kinase WalK"/>
    <property type="match status" value="1"/>
</dbReference>
<evidence type="ECO:0000259" key="9">
    <source>
        <dbReference type="PROSITE" id="PS50110"/>
    </source>
</evidence>
<dbReference type="Pfam" id="PF02518">
    <property type="entry name" value="HATPase_c"/>
    <property type="match status" value="1"/>
</dbReference>
<dbReference type="InterPro" id="IPR011006">
    <property type="entry name" value="CheY-like_superfamily"/>
</dbReference>
<accession>A0A158DRZ5</accession>
<dbReference type="PROSITE" id="PS50110">
    <property type="entry name" value="RESPONSE_REGULATORY"/>
    <property type="match status" value="1"/>
</dbReference>
<dbReference type="PANTHER" id="PTHR43547">
    <property type="entry name" value="TWO-COMPONENT HISTIDINE KINASE"/>
    <property type="match status" value="1"/>
</dbReference>
<dbReference type="EMBL" id="FCOI02000048">
    <property type="protein sequence ID" value="SAK96507.1"/>
    <property type="molecule type" value="Genomic_DNA"/>
</dbReference>
<dbReference type="PRINTS" id="PR00344">
    <property type="entry name" value="BCTRLSENSOR"/>
</dbReference>
<dbReference type="PANTHER" id="PTHR43547:SF2">
    <property type="entry name" value="HYBRID SIGNAL TRANSDUCTION HISTIDINE KINASE C"/>
    <property type="match status" value="1"/>
</dbReference>
<gene>
    <name evidence="10" type="ORF">AWB76_07307</name>
</gene>
<dbReference type="PROSITE" id="PS50109">
    <property type="entry name" value="HIS_KIN"/>
    <property type="match status" value="1"/>
</dbReference>
<dbReference type="InterPro" id="IPR036890">
    <property type="entry name" value="HATPase_C_sf"/>
</dbReference>
<keyword evidence="4 7" id="KW-0597">Phosphoprotein</keyword>
<dbReference type="EC" id="2.7.13.3" evidence="3"/>
<dbReference type="GO" id="GO:0005886">
    <property type="term" value="C:plasma membrane"/>
    <property type="evidence" value="ECO:0007669"/>
    <property type="project" value="UniProtKB-SubCell"/>
</dbReference>
<evidence type="ECO:0000313" key="11">
    <source>
        <dbReference type="Proteomes" id="UP000054624"/>
    </source>
</evidence>
<feature type="domain" description="Histidine kinase" evidence="8">
    <location>
        <begin position="1"/>
        <end position="184"/>
    </location>
</feature>
<comment type="subcellular location">
    <subcellularLocation>
        <location evidence="2">Cell inner membrane</location>
        <topology evidence="2">Multi-pass membrane protein</topology>
    </subcellularLocation>
</comment>
<dbReference type="STRING" id="1777137.AWB76_07307"/>
<comment type="catalytic activity">
    <reaction evidence="1">
        <text>ATP + protein L-histidine = ADP + protein N-phospho-L-histidine.</text>
        <dbReference type="EC" id="2.7.13.3"/>
    </reaction>
</comment>
<dbReference type="SUPFAM" id="SSF55874">
    <property type="entry name" value="ATPase domain of HSP90 chaperone/DNA topoisomerase II/histidine kinase"/>
    <property type="match status" value="1"/>
</dbReference>
<dbReference type="SUPFAM" id="SSF52172">
    <property type="entry name" value="CheY-like"/>
    <property type="match status" value="1"/>
</dbReference>
<evidence type="ECO:0000256" key="1">
    <source>
        <dbReference type="ARBA" id="ARBA00000085"/>
    </source>
</evidence>
<dbReference type="Gene3D" id="3.30.565.10">
    <property type="entry name" value="Histidine kinase-like ATPase, C-terminal domain"/>
    <property type="match status" value="1"/>
</dbReference>
<evidence type="ECO:0000256" key="6">
    <source>
        <dbReference type="ARBA" id="ARBA00022777"/>
    </source>
</evidence>
<proteinExistence type="predicted"/>